<reference evidence="2 3" key="1">
    <citation type="journal article" date="2015" name="Fungal Genet. Biol.">
        <title>Evolution of novel wood decay mechanisms in Agaricales revealed by the genome sequences of Fistulina hepatica and Cylindrobasidium torrendii.</title>
        <authorList>
            <person name="Floudas D."/>
            <person name="Held B.W."/>
            <person name="Riley R."/>
            <person name="Nagy L.G."/>
            <person name="Koehler G."/>
            <person name="Ransdell A.S."/>
            <person name="Younus H."/>
            <person name="Chow J."/>
            <person name="Chiniquy J."/>
            <person name="Lipzen A."/>
            <person name="Tritt A."/>
            <person name="Sun H."/>
            <person name="Haridas S."/>
            <person name="LaButti K."/>
            <person name="Ohm R.A."/>
            <person name="Kues U."/>
            <person name="Blanchette R.A."/>
            <person name="Grigoriev I.V."/>
            <person name="Minto R.E."/>
            <person name="Hibbett D.S."/>
        </authorList>
    </citation>
    <scope>NUCLEOTIDE SEQUENCE [LARGE SCALE GENOMIC DNA]</scope>
    <source>
        <strain evidence="2 3">ATCC 64428</strain>
    </source>
</reference>
<dbReference type="Proteomes" id="UP000054144">
    <property type="component" value="Unassembled WGS sequence"/>
</dbReference>
<feature type="region of interest" description="Disordered" evidence="1">
    <location>
        <begin position="301"/>
        <end position="353"/>
    </location>
</feature>
<feature type="compositionally biased region" description="Basic and acidic residues" evidence="1">
    <location>
        <begin position="1205"/>
        <end position="1214"/>
    </location>
</feature>
<feature type="region of interest" description="Disordered" evidence="1">
    <location>
        <begin position="897"/>
        <end position="1102"/>
    </location>
</feature>
<sequence length="1222" mass="134275">MSLDVHIPYRRPIGPHPQDVCEWDLRTVTRRYKYQKNIAQEWGLGHMEVTDDEPLTHLDGRAGAVVDEDLITSPNMIYIPMAPFGHRDNKANKWSIAWMHLEDVGLEPAQTLRKDLFVVNAANVQRFNDLGRKVHDALGALIKATQDSETKLLASAQGYEATIVHTLARLQNIGFEWTTIMLLIRETQRVLLEADAFARYWSTYVHCFASVWPSDGRPEFADQEIIVTHLVFRYLWGQRLEVYSDPEFDPILRASPRTGIVARPVTSSMVMFSNSTSGPTPNPSIAPTAIQYASTSHIATTQQSIPSSSVANPRKRPAPSSSAPAGTKKKKWSDKPSNKTGFGLQPDPEGSSVSRSAWRKAFANASQGVELLRELFECEDLNEMGSTLNFHYMQISTSKPVQPLRAWRVFWTPCILDFDWKGAGLCSSDYAQRKTAVMAMIQSVCTCPGGATSIPLELTTIVGLEFHAALESVQTEEELDRLEDAIVLHYFGCQLPRASSTLRTNHLVGSIRKIQFRSLGRALCEAAYFIMKAWMELAEPASTYLFGQFRIQGLEAAWKTEDAAADWCEFKSEWLKAALEKSLTLEARHPGIRVLKTDWVAKAMKKFKNTSVTRSQASKALDNVIKDSRKTLQDKELSDTEREAYEKEAEEKADVDANIDQFAMEMQTAFEPYTKSLIMGPGGGELMLFYAFRNSKNRLKAATIVSHCASNFDHPVNVTTDSNSIDDSGPMDMRVFDKALFDQMQTRWEDMTEQIIPKHEFDDHIDVDVDSNADGLPVFAYDANDDELTAKKLKEKVADYITTLWRVCWKDGNGECETEVPWDELSKRPTDFYDSEKIDWLNTRYLCNPAKLAEGVSIWDIAKHLAQSSGPTSEHPLVFFKGDHLRRVLHANLVPTTAQRASASDSSLHETAPKSLDPPGASTRASSPSLVGVPVVTGPVPPAGTVAHASMPTSPSNMPFSSPMAAPDDLPPEPSVSHATPALDKPTTPPAPSINSALPPTSTSASGHAIALGPDAPISLPPSLPPVMTSVQLATPTHTPDAPPPATPVRIPDAPPPATPIRTPDAPPPPPPPPPPCDRSRSMSLPDISCSATHADGRSSIPDVTGAVPLLLATFTDEQLAEARALAKAQARQLCEVPSAAMTASSTNGHKDAANEKESSVVPAKPKQRGRRTRKEENMNGSVGTEVDTVPRTSVNKPVTRAVKRARDVKEGGSRSKRVKTR</sequence>
<feature type="compositionally biased region" description="Polar residues" evidence="1">
    <location>
        <begin position="301"/>
        <end position="311"/>
    </location>
</feature>
<feature type="compositionally biased region" description="Polar residues" evidence="1">
    <location>
        <begin position="951"/>
        <end position="960"/>
    </location>
</feature>
<evidence type="ECO:0000313" key="2">
    <source>
        <dbReference type="EMBL" id="KIY44488.1"/>
    </source>
</evidence>
<accession>A0A0D7A114</accession>
<feature type="compositionally biased region" description="Polar residues" evidence="1">
    <location>
        <begin position="993"/>
        <end position="1006"/>
    </location>
</feature>
<proteinExistence type="predicted"/>
<dbReference type="AlphaFoldDB" id="A0A0D7A114"/>
<feature type="compositionally biased region" description="Pro residues" evidence="1">
    <location>
        <begin position="1041"/>
        <end position="1077"/>
    </location>
</feature>
<protein>
    <submittedName>
        <fullName evidence="2">Uncharacterized protein</fullName>
    </submittedName>
</protein>
<dbReference type="OrthoDB" id="2634326at2759"/>
<evidence type="ECO:0000256" key="1">
    <source>
        <dbReference type="SAM" id="MobiDB-lite"/>
    </source>
</evidence>
<name>A0A0D7A114_9AGAR</name>
<gene>
    <name evidence="2" type="ORF">FISHEDRAFT_62000</name>
</gene>
<keyword evidence="3" id="KW-1185">Reference proteome</keyword>
<evidence type="ECO:0000313" key="3">
    <source>
        <dbReference type="Proteomes" id="UP000054144"/>
    </source>
</evidence>
<organism evidence="2 3">
    <name type="scientific">Fistulina hepatica ATCC 64428</name>
    <dbReference type="NCBI Taxonomy" id="1128425"/>
    <lineage>
        <taxon>Eukaryota</taxon>
        <taxon>Fungi</taxon>
        <taxon>Dikarya</taxon>
        <taxon>Basidiomycota</taxon>
        <taxon>Agaricomycotina</taxon>
        <taxon>Agaricomycetes</taxon>
        <taxon>Agaricomycetidae</taxon>
        <taxon>Agaricales</taxon>
        <taxon>Fistulinaceae</taxon>
        <taxon>Fistulina</taxon>
    </lineage>
</organism>
<feature type="compositionally biased region" description="Low complexity" evidence="1">
    <location>
        <begin position="925"/>
        <end position="947"/>
    </location>
</feature>
<feature type="compositionally biased region" description="Polar residues" evidence="1">
    <location>
        <begin position="897"/>
        <end position="906"/>
    </location>
</feature>
<feature type="region of interest" description="Disordered" evidence="1">
    <location>
        <begin position="1142"/>
        <end position="1222"/>
    </location>
</feature>
<feature type="compositionally biased region" description="Basic and acidic residues" evidence="1">
    <location>
        <begin position="1149"/>
        <end position="1159"/>
    </location>
</feature>
<dbReference type="EMBL" id="KN882092">
    <property type="protein sequence ID" value="KIY44488.1"/>
    <property type="molecule type" value="Genomic_DNA"/>
</dbReference>